<dbReference type="InterPro" id="IPR051553">
    <property type="entry name" value="Ran_GTPase-activating"/>
</dbReference>
<organism evidence="5 6">
    <name type="scientific">Lujinxingia litoralis</name>
    <dbReference type="NCBI Taxonomy" id="2211119"/>
    <lineage>
        <taxon>Bacteria</taxon>
        <taxon>Deltaproteobacteria</taxon>
        <taxon>Bradymonadales</taxon>
        <taxon>Lujinxingiaceae</taxon>
        <taxon>Lujinxingia</taxon>
    </lineage>
</organism>
<proteinExistence type="predicted"/>
<keyword evidence="2" id="KW-0677">Repeat</keyword>
<reference evidence="5 6" key="1">
    <citation type="submission" date="2018-05" db="EMBL/GenBank/DDBJ databases">
        <title>Lujinxingia marina gen. nov. sp. nov., a new facultative anaerobic member of the class Deltaproteobacteria, and proposal of Lujinxingaceae fam. nov.</title>
        <authorList>
            <person name="Li C.-M."/>
        </authorList>
    </citation>
    <scope>NUCLEOTIDE SEQUENCE [LARGE SCALE GENOMIC DNA]</scope>
    <source>
        <strain evidence="5 6">B210</strain>
    </source>
</reference>
<feature type="region of interest" description="Disordered" evidence="3">
    <location>
        <begin position="547"/>
        <end position="568"/>
    </location>
</feature>
<dbReference type="Gene3D" id="2.130.10.30">
    <property type="entry name" value="Regulator of chromosome condensation 1/beta-lactamase-inhibitor protein II"/>
    <property type="match status" value="2"/>
</dbReference>
<dbReference type="Proteomes" id="UP000249169">
    <property type="component" value="Unassembled WGS sequence"/>
</dbReference>
<protein>
    <recommendedName>
        <fullName evidence="4">RCC1-like domain-containing protein</fullName>
    </recommendedName>
</protein>
<keyword evidence="6" id="KW-1185">Reference proteome</keyword>
<evidence type="ECO:0000313" key="6">
    <source>
        <dbReference type="Proteomes" id="UP000249169"/>
    </source>
</evidence>
<dbReference type="InterPro" id="IPR009091">
    <property type="entry name" value="RCC1/BLIP-II"/>
</dbReference>
<evidence type="ECO:0000256" key="3">
    <source>
        <dbReference type="SAM" id="MobiDB-lite"/>
    </source>
</evidence>
<evidence type="ECO:0000256" key="2">
    <source>
        <dbReference type="ARBA" id="ARBA00022737"/>
    </source>
</evidence>
<evidence type="ECO:0000256" key="1">
    <source>
        <dbReference type="ARBA" id="ARBA00022658"/>
    </source>
</evidence>
<dbReference type="PANTHER" id="PTHR45982">
    <property type="entry name" value="REGULATOR OF CHROMOSOME CONDENSATION"/>
    <property type="match status" value="1"/>
</dbReference>
<accession>A0A328C2U1</accession>
<dbReference type="PANTHER" id="PTHR45982:SF1">
    <property type="entry name" value="REGULATOR OF CHROMOSOME CONDENSATION"/>
    <property type="match status" value="1"/>
</dbReference>
<dbReference type="GO" id="GO:0005737">
    <property type="term" value="C:cytoplasm"/>
    <property type="evidence" value="ECO:0007669"/>
    <property type="project" value="TreeGrafter"/>
</dbReference>
<dbReference type="InterPro" id="IPR058923">
    <property type="entry name" value="RCC1-like_dom"/>
</dbReference>
<dbReference type="EMBL" id="QHKO01000015">
    <property type="protein sequence ID" value="RAL20097.1"/>
    <property type="molecule type" value="Genomic_DNA"/>
</dbReference>
<dbReference type="AlphaFoldDB" id="A0A328C2U1"/>
<dbReference type="GO" id="GO:0005085">
    <property type="term" value="F:guanyl-nucleotide exchange factor activity"/>
    <property type="evidence" value="ECO:0007669"/>
    <property type="project" value="TreeGrafter"/>
</dbReference>
<comment type="caution">
    <text evidence="5">The sequence shown here is derived from an EMBL/GenBank/DDBJ whole genome shotgun (WGS) entry which is preliminary data.</text>
</comment>
<sequence>MSPVKAEGTAMSRAFNVTIVFLLTSTGCIFGVDTSVCEDSEPGCVNGVWVDLSDAEGGDTDPDVGLDADVDPHPDTDTGELSLTITATPESGGEASVFAGETTSVEVRFECGPAECVTECSHNDGAFVACPDGRFELEVGEGEHQVVVRASLGEERVEESTSFVRVRDFGVSLEAPLSGERYYRDLGLVRGACDREDCVLSCEFCAVVDGTESCVAVESCEQGAALELSAVESRLKVQGCVEVAGESYCREEVRSYAMVDPVWTQLSVGGAHSCGILADQSLWCWGSNSAGQLGQGASGGSESQAQRVGGAWEEVSAGREHTCGIQVDGSLWCWGQQEYGRVGNGNAEYGSVAAPQRVGSATDWVEVSAGGQHSCGRRGTNLFCWGHNTGERLGVESNESEVTTPLLVGGGLSWEQVSAGGEHVCGISTQGKAYCWGRGDSGRLGNGADEAIRTSPTEVDALSSWSFLQISAGGEHTCAVVHTGSAGRAYCWGAGSYGRLGTEVTDHDAHYHERSPALVDGGAEYSQVSAGVRHSCGVDAEGRGQCWGSNSDRQLGDGRTGDAASPSAVNQGDGFAWIGTGEMHSCALTQVGEAWCWGQVVDGRLGRESDAAPGPIAWPHGLAQD</sequence>
<name>A0A328C2U1_9DELT</name>
<gene>
    <name evidence="5" type="ORF">DL240_18890</name>
</gene>
<keyword evidence="1" id="KW-0344">Guanine-nucleotide releasing factor</keyword>
<dbReference type="InterPro" id="IPR000408">
    <property type="entry name" value="Reg_chr_condens"/>
</dbReference>
<dbReference type="PRINTS" id="PR00633">
    <property type="entry name" value="RCCNDNSATION"/>
</dbReference>
<evidence type="ECO:0000313" key="5">
    <source>
        <dbReference type="EMBL" id="RAL20097.1"/>
    </source>
</evidence>
<dbReference type="Pfam" id="PF25390">
    <property type="entry name" value="WD40_RLD"/>
    <property type="match status" value="1"/>
</dbReference>
<evidence type="ECO:0000259" key="4">
    <source>
        <dbReference type="Pfam" id="PF25390"/>
    </source>
</evidence>
<dbReference type="PROSITE" id="PS50012">
    <property type="entry name" value="RCC1_3"/>
    <property type="match status" value="6"/>
</dbReference>
<dbReference type="SUPFAM" id="SSF50985">
    <property type="entry name" value="RCC1/BLIP-II"/>
    <property type="match status" value="1"/>
</dbReference>
<feature type="domain" description="RCC1-like" evidence="4">
    <location>
        <begin position="259"/>
        <end position="535"/>
    </location>
</feature>
<dbReference type="PROSITE" id="PS51257">
    <property type="entry name" value="PROKAR_LIPOPROTEIN"/>
    <property type="match status" value="1"/>
</dbReference>